<reference evidence="2 3" key="1">
    <citation type="journal article" date="2018" name="Proc. R. Soc. B">
        <title>A non-coding region near Follistatin controls head colour polymorphism in the Gouldian finch.</title>
        <authorList>
            <person name="Toomey M.B."/>
            <person name="Marques C.I."/>
            <person name="Andrade P."/>
            <person name="Araujo P.M."/>
            <person name="Sabatino S."/>
            <person name="Gazda M.A."/>
            <person name="Afonso S."/>
            <person name="Lopes R.J."/>
            <person name="Corbo J.C."/>
            <person name="Carneiro M."/>
        </authorList>
    </citation>
    <scope>NUCLEOTIDE SEQUENCE [LARGE SCALE GENOMIC DNA]</scope>
    <source>
        <strain evidence="2">Red01</strain>
        <tissue evidence="2">Muscle</tissue>
    </source>
</reference>
<dbReference type="Proteomes" id="UP000276834">
    <property type="component" value="Unassembled WGS sequence"/>
</dbReference>
<dbReference type="OrthoDB" id="10465943at2759"/>
<evidence type="ECO:0008006" key="4">
    <source>
        <dbReference type="Google" id="ProtNLM"/>
    </source>
</evidence>
<evidence type="ECO:0000256" key="1">
    <source>
        <dbReference type="SAM" id="SignalP"/>
    </source>
</evidence>
<comment type="caution">
    <text evidence="2">The sequence shown here is derived from an EMBL/GenBank/DDBJ whole genome shotgun (WGS) entry which is preliminary data.</text>
</comment>
<proteinExistence type="predicted"/>
<keyword evidence="3" id="KW-1185">Reference proteome</keyword>
<dbReference type="AlphaFoldDB" id="A0A3L8SKA3"/>
<gene>
    <name evidence="2" type="ORF">DV515_00007150</name>
</gene>
<keyword evidence="1" id="KW-0732">Signal</keyword>
<protein>
    <recommendedName>
        <fullName evidence="4">Glypican-1</fullName>
    </recommendedName>
</protein>
<evidence type="ECO:0000313" key="3">
    <source>
        <dbReference type="Proteomes" id="UP000276834"/>
    </source>
</evidence>
<dbReference type="EMBL" id="QUSF01000018">
    <property type="protein sequence ID" value="RLW02623.1"/>
    <property type="molecule type" value="Genomic_DNA"/>
</dbReference>
<organism evidence="2 3">
    <name type="scientific">Chloebia gouldiae</name>
    <name type="common">Gouldian finch</name>
    <name type="synonym">Erythrura gouldiae</name>
    <dbReference type="NCBI Taxonomy" id="44316"/>
    <lineage>
        <taxon>Eukaryota</taxon>
        <taxon>Metazoa</taxon>
        <taxon>Chordata</taxon>
        <taxon>Craniata</taxon>
        <taxon>Vertebrata</taxon>
        <taxon>Euteleostomi</taxon>
        <taxon>Archelosauria</taxon>
        <taxon>Archosauria</taxon>
        <taxon>Dinosauria</taxon>
        <taxon>Saurischia</taxon>
        <taxon>Theropoda</taxon>
        <taxon>Coelurosauria</taxon>
        <taxon>Aves</taxon>
        <taxon>Neognathae</taxon>
        <taxon>Neoaves</taxon>
        <taxon>Telluraves</taxon>
        <taxon>Australaves</taxon>
        <taxon>Passeriformes</taxon>
        <taxon>Passeroidea</taxon>
        <taxon>Passeridae</taxon>
        <taxon>Chloebia</taxon>
    </lineage>
</organism>
<sequence length="79" mass="8533">MPRRRGCLPPLLCALAALSLPLLLAAEPRAKSCSEVRRLYAAKGFSQSEAPSHEISGGLQEAALDLLCYEKYQITPGHP</sequence>
<feature type="signal peptide" evidence="1">
    <location>
        <begin position="1"/>
        <end position="25"/>
    </location>
</feature>
<feature type="chain" id="PRO_5018172799" description="Glypican-1" evidence="1">
    <location>
        <begin position="26"/>
        <end position="79"/>
    </location>
</feature>
<name>A0A3L8SKA3_CHLGU</name>
<accession>A0A3L8SKA3</accession>
<evidence type="ECO:0000313" key="2">
    <source>
        <dbReference type="EMBL" id="RLW02623.1"/>
    </source>
</evidence>